<evidence type="ECO:0008006" key="3">
    <source>
        <dbReference type="Google" id="ProtNLM"/>
    </source>
</evidence>
<protein>
    <recommendedName>
        <fullName evidence="3">Polysaccharide biosynthesis protein</fullName>
    </recommendedName>
</protein>
<dbReference type="EMBL" id="JSUH01000007">
    <property type="protein sequence ID" value="KHD97529.1"/>
    <property type="molecule type" value="Genomic_DNA"/>
</dbReference>
<dbReference type="InterPro" id="IPR029465">
    <property type="entry name" value="ATPgrasp_TupA"/>
</dbReference>
<evidence type="ECO:0000313" key="2">
    <source>
        <dbReference type="Proteomes" id="UP000030466"/>
    </source>
</evidence>
<name>A0A0A6VUE8_KOCRO</name>
<dbReference type="AlphaFoldDB" id="A0A0A6VUE8"/>
<comment type="caution">
    <text evidence="1">The sequence shown here is derived from an EMBL/GenBank/DDBJ whole genome shotgun (WGS) entry which is preliminary data.</text>
</comment>
<gene>
    <name evidence="1" type="ORF">GY22_09360</name>
</gene>
<proteinExistence type="predicted"/>
<accession>A0A0A6VUE8</accession>
<dbReference type="RefSeq" id="WP_035926541.1">
    <property type="nucleotide sequence ID" value="NZ_JSUH01000007.1"/>
</dbReference>
<sequence length="297" mass="35039">MTTHSKFKTHVIKRASPVYYGIQGLLPLKWRRYFVHAVRHRRILHLDQPRTFSEKLAWRMVYDRRDIFRPTCDKMAMKELARERAGELVRTPRTLWSGTDVAELSSVDLPEHWIIKPNHRSGMVHFGHGAADVSELARITDGWLEEDHWQKMGEWAYSFAEPALLVEELIGEPGESLLDYKFDVFDGVVRTLVIHVGRFENHRRYIFYRDFTRVEAQFVGDQLDPDEKFEKPANYDRMVEAAERIAAGFDYMRVDLYNVEDEIWFGETTPYQGNATHTFRPADWDRELGTFWTLPQL</sequence>
<evidence type="ECO:0000313" key="1">
    <source>
        <dbReference type="EMBL" id="KHD97529.1"/>
    </source>
</evidence>
<dbReference type="Proteomes" id="UP000030466">
    <property type="component" value="Unassembled WGS sequence"/>
</dbReference>
<organism evidence="1 2">
    <name type="scientific">Kocuria rosea subsp. polaris</name>
    <dbReference type="NCBI Taxonomy" id="136273"/>
    <lineage>
        <taxon>Bacteria</taxon>
        <taxon>Bacillati</taxon>
        <taxon>Actinomycetota</taxon>
        <taxon>Actinomycetes</taxon>
        <taxon>Micrococcales</taxon>
        <taxon>Micrococcaceae</taxon>
        <taxon>Kocuria</taxon>
    </lineage>
</organism>
<dbReference type="Pfam" id="PF14305">
    <property type="entry name" value="ATPgrasp_TupA"/>
    <property type="match status" value="1"/>
</dbReference>
<keyword evidence="2" id="KW-1185">Reference proteome</keyword>
<reference evidence="1 2" key="1">
    <citation type="journal article" date="2003" name="Int. J. Syst. Evol. Microbiol.">
        <title>Kocuria polaris sp. nov., an orange-pigmented psychrophilic bacterium isolated from an Antarctic cyanobacterial mat sample.</title>
        <authorList>
            <person name="Reddy G.S."/>
            <person name="Prakash J.S."/>
            <person name="Prabahar V."/>
            <person name="Matsumoto G.I."/>
            <person name="Stackebrandt E."/>
            <person name="Shivaji S."/>
        </authorList>
    </citation>
    <scope>NUCLEOTIDE SEQUENCE [LARGE SCALE GENOMIC DNA]</scope>
    <source>
        <strain evidence="1 2">CMS 76or</strain>
    </source>
</reference>
<dbReference type="OrthoDB" id="9791827at2"/>